<name>A0A336N1M8_CULSO</name>
<evidence type="ECO:0000313" key="8">
    <source>
        <dbReference type="EMBL" id="SSX15487.1"/>
    </source>
</evidence>
<dbReference type="OMA" id="VIMIRTR"/>
<sequence length="278" mass="31929">MSTFRKDLILLLKPYYWVNILLSLTFLIAKRCPIICNYCTFLFPLDTDTCELGSRETEILFFLMIVIMIRTRKAGSTTMITYLTSSFIYTKVANLILWSYHDFRLGVAYGILIVLVGLLLPEPTYSGPEKVTYFRTPTGLEDELNGDKRITWLVCFYTAWNPACVNFAPIYAELSAEYCLDNLKFGKVDIGRFPDVGKKHHVSDSSLSKQLPTIILFKNGKEVERRPTVDHKGKLQKFFFSADNIKAAFDLNNLYKDAKENPIKGKKSQQPLEEKKQN</sequence>
<comment type="subcellular location">
    <subcellularLocation>
        <location evidence="1">Membrane</location>
        <topology evidence="1">Single-pass type I membrane protein</topology>
    </subcellularLocation>
</comment>
<dbReference type="GO" id="GO:0015036">
    <property type="term" value="F:disulfide oxidoreductase activity"/>
    <property type="evidence" value="ECO:0007669"/>
    <property type="project" value="TreeGrafter"/>
</dbReference>
<dbReference type="PANTHER" id="PTHR15853:SF0">
    <property type="entry name" value="THIOREDOXIN-RELATED TRANSMEMBRANE PROTEIN 2"/>
    <property type="match status" value="1"/>
</dbReference>
<evidence type="ECO:0000256" key="4">
    <source>
        <dbReference type="ARBA" id="ARBA00022989"/>
    </source>
</evidence>
<evidence type="ECO:0000256" key="1">
    <source>
        <dbReference type="ARBA" id="ARBA00004479"/>
    </source>
</evidence>
<keyword evidence="5 6" id="KW-0472">Membrane</keyword>
<dbReference type="PROSITE" id="PS51352">
    <property type="entry name" value="THIOREDOXIN_2"/>
    <property type="match status" value="1"/>
</dbReference>
<organism evidence="9">
    <name type="scientific">Culicoides sonorensis</name>
    <name type="common">Biting midge</name>
    <dbReference type="NCBI Taxonomy" id="179676"/>
    <lineage>
        <taxon>Eukaryota</taxon>
        <taxon>Metazoa</taxon>
        <taxon>Ecdysozoa</taxon>
        <taxon>Arthropoda</taxon>
        <taxon>Hexapoda</taxon>
        <taxon>Insecta</taxon>
        <taxon>Pterygota</taxon>
        <taxon>Neoptera</taxon>
        <taxon>Endopterygota</taxon>
        <taxon>Diptera</taxon>
        <taxon>Nematocera</taxon>
        <taxon>Chironomoidea</taxon>
        <taxon>Ceratopogonidae</taxon>
        <taxon>Ceratopogoninae</taxon>
        <taxon>Culicoides</taxon>
        <taxon>Monoculicoides</taxon>
    </lineage>
</organism>
<dbReference type="Pfam" id="PF00085">
    <property type="entry name" value="Thioredoxin"/>
    <property type="match status" value="1"/>
</dbReference>
<dbReference type="InterPro" id="IPR013766">
    <property type="entry name" value="Thioredoxin_domain"/>
</dbReference>
<proteinExistence type="predicted"/>
<feature type="transmembrane region" description="Helical" evidence="6">
    <location>
        <begin position="103"/>
        <end position="120"/>
    </location>
</feature>
<dbReference type="InterPro" id="IPR036249">
    <property type="entry name" value="Thioredoxin-like_sf"/>
</dbReference>
<dbReference type="InterPro" id="IPR039101">
    <property type="entry name" value="TMX2"/>
</dbReference>
<evidence type="ECO:0000256" key="6">
    <source>
        <dbReference type="SAM" id="Phobius"/>
    </source>
</evidence>
<evidence type="ECO:0000313" key="9">
    <source>
        <dbReference type="EMBL" id="SSX34853.1"/>
    </source>
</evidence>
<dbReference type="GO" id="GO:0016020">
    <property type="term" value="C:membrane"/>
    <property type="evidence" value="ECO:0007669"/>
    <property type="project" value="UniProtKB-SubCell"/>
</dbReference>
<dbReference type="EMBL" id="UFQT01003316">
    <property type="protein sequence ID" value="SSX34853.1"/>
    <property type="molecule type" value="Genomic_DNA"/>
</dbReference>
<accession>A0A336N1M8</accession>
<dbReference type="InterPro" id="IPR037463">
    <property type="entry name" value="TMX2_thioredoxin_dom"/>
</dbReference>
<protein>
    <submittedName>
        <fullName evidence="9">CSON008688 protein</fullName>
    </submittedName>
</protein>
<gene>
    <name evidence="9" type="primary">CSON008688</name>
</gene>
<dbReference type="Gene3D" id="3.40.30.10">
    <property type="entry name" value="Glutaredoxin"/>
    <property type="match status" value="1"/>
</dbReference>
<feature type="transmembrane region" description="Helical" evidence="6">
    <location>
        <begin position="12"/>
        <end position="29"/>
    </location>
</feature>
<dbReference type="SUPFAM" id="SSF52833">
    <property type="entry name" value="Thioredoxin-like"/>
    <property type="match status" value="1"/>
</dbReference>
<evidence type="ECO:0000256" key="3">
    <source>
        <dbReference type="ARBA" id="ARBA00022729"/>
    </source>
</evidence>
<dbReference type="EMBL" id="UFQS01003316">
    <property type="protein sequence ID" value="SSX15487.1"/>
    <property type="molecule type" value="Genomic_DNA"/>
</dbReference>
<evidence type="ECO:0000259" key="7">
    <source>
        <dbReference type="PROSITE" id="PS51352"/>
    </source>
</evidence>
<dbReference type="VEuPathDB" id="VectorBase:CSON008688"/>
<dbReference type="AlphaFoldDB" id="A0A336N1M8"/>
<reference evidence="9" key="2">
    <citation type="submission" date="2018-07" db="EMBL/GenBank/DDBJ databases">
        <authorList>
            <person name="Quirk P.G."/>
            <person name="Krulwich T.A."/>
        </authorList>
    </citation>
    <scope>NUCLEOTIDE SEQUENCE</scope>
</reference>
<evidence type="ECO:0000256" key="2">
    <source>
        <dbReference type="ARBA" id="ARBA00022692"/>
    </source>
</evidence>
<evidence type="ECO:0000256" key="5">
    <source>
        <dbReference type="ARBA" id="ARBA00023136"/>
    </source>
</evidence>
<feature type="domain" description="Thioredoxin" evidence="7">
    <location>
        <begin position="114"/>
        <end position="254"/>
    </location>
</feature>
<keyword evidence="3" id="KW-0732">Signal</keyword>
<keyword evidence="4 6" id="KW-1133">Transmembrane helix</keyword>
<dbReference type="CDD" id="cd02962">
    <property type="entry name" value="TMX2"/>
    <property type="match status" value="1"/>
</dbReference>
<feature type="transmembrane region" description="Helical" evidence="6">
    <location>
        <begin position="79"/>
        <end position="97"/>
    </location>
</feature>
<reference evidence="8" key="1">
    <citation type="submission" date="2018-04" db="EMBL/GenBank/DDBJ databases">
        <authorList>
            <person name="Go L.Y."/>
            <person name="Mitchell J.A."/>
        </authorList>
    </citation>
    <scope>NUCLEOTIDE SEQUENCE</scope>
    <source>
        <tissue evidence="8">Whole organism</tissue>
    </source>
</reference>
<dbReference type="PANTHER" id="PTHR15853">
    <property type="entry name" value="THIOREDOXIN-RELATED"/>
    <property type="match status" value="1"/>
</dbReference>
<keyword evidence="2 6" id="KW-0812">Transmembrane</keyword>